<evidence type="ECO:0000313" key="2">
    <source>
        <dbReference type="Proteomes" id="UP000799755"/>
    </source>
</evidence>
<evidence type="ECO:0000313" key="1">
    <source>
        <dbReference type="EMBL" id="KAF2466889.1"/>
    </source>
</evidence>
<reference evidence="1" key="1">
    <citation type="journal article" date="2020" name="Stud. Mycol.">
        <title>101 Dothideomycetes genomes: a test case for predicting lifestyles and emergence of pathogens.</title>
        <authorList>
            <person name="Haridas S."/>
            <person name="Albert R."/>
            <person name="Binder M."/>
            <person name="Bloem J."/>
            <person name="Labutti K."/>
            <person name="Salamov A."/>
            <person name="Andreopoulos B."/>
            <person name="Baker S."/>
            <person name="Barry K."/>
            <person name="Bills G."/>
            <person name="Bluhm B."/>
            <person name="Cannon C."/>
            <person name="Castanera R."/>
            <person name="Culley D."/>
            <person name="Daum C."/>
            <person name="Ezra D."/>
            <person name="Gonzalez J."/>
            <person name="Henrissat B."/>
            <person name="Kuo A."/>
            <person name="Liang C."/>
            <person name="Lipzen A."/>
            <person name="Lutzoni F."/>
            <person name="Magnuson J."/>
            <person name="Mondo S."/>
            <person name="Nolan M."/>
            <person name="Ohm R."/>
            <person name="Pangilinan J."/>
            <person name="Park H.-J."/>
            <person name="Ramirez L."/>
            <person name="Alfaro M."/>
            <person name="Sun H."/>
            <person name="Tritt A."/>
            <person name="Yoshinaga Y."/>
            <person name="Zwiers L.-H."/>
            <person name="Turgeon B."/>
            <person name="Goodwin S."/>
            <person name="Spatafora J."/>
            <person name="Crous P."/>
            <person name="Grigoriev I."/>
        </authorList>
    </citation>
    <scope>NUCLEOTIDE SEQUENCE</scope>
    <source>
        <strain evidence="1">ATCC 200398</strain>
    </source>
</reference>
<sequence>MTPSLSNVFFRIPLPTEHVTTQQKTCTDDSKIDRRGFLRVPLSLHVVEGGRGSPSILRLLHSAKNSHGHWGMKEEENSPSADFPTSKYHGYVTTIQPLSTLGFFTLSLSRYTPYPAFPLCAFCFLLDTSHNKFRFSLIVNLTCLLTCLTFRLRICILSAQQLTFYIYFSNESMSQETSEDK</sequence>
<gene>
    <name evidence="1" type="ORF">BDR25DRAFT_358951</name>
</gene>
<dbReference type="Proteomes" id="UP000799755">
    <property type="component" value="Unassembled WGS sequence"/>
</dbReference>
<name>A0ACB6QIQ1_9PLEO</name>
<organism evidence="1 2">
    <name type="scientific">Lindgomyces ingoldianus</name>
    <dbReference type="NCBI Taxonomy" id="673940"/>
    <lineage>
        <taxon>Eukaryota</taxon>
        <taxon>Fungi</taxon>
        <taxon>Dikarya</taxon>
        <taxon>Ascomycota</taxon>
        <taxon>Pezizomycotina</taxon>
        <taxon>Dothideomycetes</taxon>
        <taxon>Pleosporomycetidae</taxon>
        <taxon>Pleosporales</taxon>
        <taxon>Lindgomycetaceae</taxon>
        <taxon>Lindgomyces</taxon>
    </lineage>
</organism>
<accession>A0ACB6QIQ1</accession>
<dbReference type="EMBL" id="MU003522">
    <property type="protein sequence ID" value="KAF2466889.1"/>
    <property type="molecule type" value="Genomic_DNA"/>
</dbReference>
<proteinExistence type="predicted"/>
<keyword evidence="2" id="KW-1185">Reference proteome</keyword>
<protein>
    <submittedName>
        <fullName evidence="1">Uncharacterized protein</fullName>
    </submittedName>
</protein>
<comment type="caution">
    <text evidence="1">The sequence shown here is derived from an EMBL/GenBank/DDBJ whole genome shotgun (WGS) entry which is preliminary data.</text>
</comment>